<dbReference type="GO" id="GO:0009307">
    <property type="term" value="P:DNA restriction-modification system"/>
    <property type="evidence" value="ECO:0007669"/>
    <property type="project" value="InterPro"/>
</dbReference>
<sequence>MKKPNKALNKKVKELCDSFSFFIEESEENYFRIFTGHIDGLTLFLSIEEHKVSFYFLVRTHDVVYHGDRSDIHIVLSLMLAAFLKIKAKISCSLFDIPHPAVDDEIWGRYIYPEQYKDSSSDNAAFIENLLLVLFEWRQSFWDLIGCPCRECLERENITNNRDHHHIESNLADYTASLSHYNMGSRTRPPYSFVYDIDNDVTIIKSKKLIAYLRVIISLFNYSPQKITGINGDILIDSYIYNFCGYKSLKKIEKIYKIVSSHKNDEINHFIVLENFIINVKEDYIIAKSVSSGINAFKEEKELIRQRHNLESSVLFPIPVFEWIINPCPAQFELLIKNLLERDVKVKRVRIAAPTNQGDKGRDLIIEWETIDKNHGFNGAVPPAQIIKVVGQCKAGNASVGKSKVQDIRDTIEHHDADGFFLAVSTQITYPLTETLEKLNQNFGLTGGTATI</sequence>
<dbReference type="GO" id="GO:0004519">
    <property type="term" value="F:endonuclease activity"/>
    <property type="evidence" value="ECO:0007669"/>
    <property type="project" value="InterPro"/>
</dbReference>
<dbReference type="AlphaFoldDB" id="A0A9W4X4H8"/>
<dbReference type="KEGG" id="fcs:TRV642_3357"/>
<feature type="domain" description="Restriction endonuclease type IV Mrr" evidence="1">
    <location>
        <begin position="329"/>
        <end position="434"/>
    </location>
</feature>
<organism evidence="2 3">
    <name type="scientific">Flavobacterium collinsii</name>
    <dbReference type="NCBI Taxonomy" id="1114861"/>
    <lineage>
        <taxon>Bacteria</taxon>
        <taxon>Pseudomonadati</taxon>
        <taxon>Bacteroidota</taxon>
        <taxon>Flavobacteriia</taxon>
        <taxon>Flavobacteriales</taxon>
        <taxon>Flavobacteriaceae</taxon>
        <taxon>Flavobacterium</taxon>
    </lineage>
</organism>
<evidence type="ECO:0000313" key="2">
    <source>
        <dbReference type="EMBL" id="CAI2768161.1"/>
    </source>
</evidence>
<proteinExistence type="predicted"/>
<dbReference type="RefSeq" id="WP_263360834.1">
    <property type="nucleotide sequence ID" value="NZ_OX336425.1"/>
</dbReference>
<evidence type="ECO:0000259" key="1">
    <source>
        <dbReference type="Pfam" id="PF04471"/>
    </source>
</evidence>
<dbReference type="Gene3D" id="3.40.1350.10">
    <property type="match status" value="1"/>
</dbReference>
<protein>
    <submittedName>
        <fullName evidence="2">Mrr_cat domain-containing protein</fullName>
    </submittedName>
</protein>
<gene>
    <name evidence="2" type="ORF">TRV642_3357</name>
</gene>
<dbReference type="InterPro" id="IPR007560">
    <property type="entry name" value="Restrct_endonuc_IV_Mrr"/>
</dbReference>
<name>A0A9W4X4H8_9FLAO</name>
<dbReference type="InterPro" id="IPR011856">
    <property type="entry name" value="tRNA_endonuc-like_dom_sf"/>
</dbReference>
<accession>A0A9W4X4H8</accession>
<reference evidence="2" key="1">
    <citation type="submission" date="2022-09" db="EMBL/GenBank/DDBJ databases">
        <authorList>
            <person name="Duchaud E."/>
        </authorList>
    </citation>
    <scope>NUCLEOTIDE SEQUENCE</scope>
    <source>
        <strain evidence="2">TRV642</strain>
    </source>
</reference>
<dbReference type="EMBL" id="OX336425">
    <property type="protein sequence ID" value="CAI2768161.1"/>
    <property type="molecule type" value="Genomic_DNA"/>
</dbReference>
<dbReference type="Proteomes" id="UP001152749">
    <property type="component" value="Chromosome"/>
</dbReference>
<dbReference type="Pfam" id="PF04471">
    <property type="entry name" value="Mrr_cat"/>
    <property type="match status" value="1"/>
</dbReference>
<evidence type="ECO:0000313" key="3">
    <source>
        <dbReference type="Proteomes" id="UP001152749"/>
    </source>
</evidence>
<dbReference type="GO" id="GO:0003677">
    <property type="term" value="F:DNA binding"/>
    <property type="evidence" value="ECO:0007669"/>
    <property type="project" value="InterPro"/>
</dbReference>